<reference evidence="2" key="1">
    <citation type="journal article" date="2014" name="Int. J. Syst. Evol. Microbiol.">
        <title>Complete genome sequence of Corynebacterium casei LMG S-19264T (=DSM 44701T), isolated from a smear-ripened cheese.</title>
        <authorList>
            <consortium name="US DOE Joint Genome Institute (JGI-PGF)"/>
            <person name="Walter F."/>
            <person name="Albersmeier A."/>
            <person name="Kalinowski J."/>
            <person name="Ruckert C."/>
        </authorList>
    </citation>
    <scope>NUCLEOTIDE SEQUENCE</scope>
    <source>
        <strain evidence="2">KCTC 12343</strain>
    </source>
</reference>
<organism evidence="2 5">
    <name type="scientific">Pseudoduganella albidiflava</name>
    <dbReference type="NCBI Taxonomy" id="321983"/>
    <lineage>
        <taxon>Bacteria</taxon>
        <taxon>Pseudomonadati</taxon>
        <taxon>Pseudomonadota</taxon>
        <taxon>Betaproteobacteria</taxon>
        <taxon>Burkholderiales</taxon>
        <taxon>Oxalobacteraceae</taxon>
        <taxon>Telluria group</taxon>
        <taxon>Pseudoduganella</taxon>
    </lineage>
</organism>
<dbReference type="InterPro" id="IPR049496">
    <property type="entry name" value="VMAP-M20"/>
</dbReference>
<dbReference type="RefSeq" id="WP_131144996.1">
    <property type="nucleotide sequence ID" value="NZ_BMWV01000002.1"/>
</dbReference>
<reference evidence="3 4" key="2">
    <citation type="submission" date="2019-02" db="EMBL/GenBank/DDBJ databases">
        <title>Draft Genome Sequences of Six Type Strains of the Genus Massilia.</title>
        <authorList>
            <person name="Miess H."/>
            <person name="Frediansyhah A."/>
            <person name="Gross H."/>
        </authorList>
    </citation>
    <scope>NUCLEOTIDE SEQUENCE [LARGE SCALE GENOMIC DNA]</scope>
    <source>
        <strain evidence="3 4">DSM 17472</strain>
    </source>
</reference>
<name>A0A411WW67_9BURK</name>
<dbReference type="OrthoDB" id="9150676at2"/>
<feature type="domain" description="vWA-MoxR associated protein middle region 20" evidence="1">
    <location>
        <begin position="287"/>
        <end position="415"/>
    </location>
</feature>
<gene>
    <name evidence="3" type="ORF">EYF70_08425</name>
    <name evidence="2" type="ORF">GCM10007387_09670</name>
</gene>
<evidence type="ECO:0000313" key="5">
    <source>
        <dbReference type="Proteomes" id="UP000628442"/>
    </source>
</evidence>
<dbReference type="Proteomes" id="UP000292307">
    <property type="component" value="Chromosome"/>
</dbReference>
<sequence>MTTFAWIVAIESYAPAAGDGASIDIGEPIGKLAVELATTIAQRDPDACVVLSSSLPDTAQYRQLLAQVPERVLRTGASQQALQDALSALRGEGTLLVYWISHGVMARGRRLLLCADSRIADLRAIDVDSLLTHLRGDAYPRTQMGFFDACAQVVPDPAVLSLGGSGDCDTEQYFYFSAAAAQVASADTQTTGFSRTVVAALSDGERAFPPPPAELFAELGRRFDALQLSTRAFPLHWTTGSGTDWSSKGGADDAATARHAAAARCSAGEFEQLRVAAAGYLPDHVLCGALRDGGMEPMLELLAGAADDEVQLRGQLLSDAWGRLKLAREIEEVCQGIGLSWREWQDLRDQVVALDNLPATPPPDSFPALLCTLLDQAKPQRGLDSCIRLLALAARRARRSGKGIAAGFEQAARALPPLAGRWTRAVAHLPRADSRVFLLIGLHHDGASRALSIVGSWLYLDHDMDTGWHVAPSAGTLVEQVNELIQVAKVRHPESKLVVELLAPNDLLCSPRALFEMTDSELGTCTWLEAQSIFILRWHDRMKGAARFQPGTWMQQADHIERCTANTPQLDIGWLGDPPQGHIVGIPFPGPAPDDLGRNRAAFFSALLRGAPWMCWPREVHDDEAAFKQRIRAFVRDHGALWPGQPHRIAEALQQARSSGTDPLLCSLWLFIDDPRRNPYTWTYLETAQR</sequence>
<accession>A0A411WW67</accession>
<evidence type="ECO:0000259" key="1">
    <source>
        <dbReference type="Pfam" id="PF20019"/>
    </source>
</evidence>
<proteinExistence type="predicted"/>
<dbReference type="Proteomes" id="UP000628442">
    <property type="component" value="Unassembled WGS sequence"/>
</dbReference>
<protein>
    <recommendedName>
        <fullName evidence="1">vWA-MoxR associated protein middle region 20 domain-containing protein</fullName>
    </recommendedName>
</protein>
<evidence type="ECO:0000313" key="2">
    <source>
        <dbReference type="EMBL" id="GGY30115.1"/>
    </source>
</evidence>
<evidence type="ECO:0000313" key="4">
    <source>
        <dbReference type="Proteomes" id="UP000292307"/>
    </source>
</evidence>
<dbReference type="EMBL" id="BMWV01000002">
    <property type="protein sequence ID" value="GGY30115.1"/>
    <property type="molecule type" value="Genomic_DNA"/>
</dbReference>
<keyword evidence="4" id="KW-1185">Reference proteome</keyword>
<evidence type="ECO:0000313" key="3">
    <source>
        <dbReference type="EMBL" id="QBI00868.1"/>
    </source>
</evidence>
<dbReference type="EMBL" id="CP036401">
    <property type="protein sequence ID" value="QBI00868.1"/>
    <property type="molecule type" value="Genomic_DNA"/>
</dbReference>
<dbReference type="AlphaFoldDB" id="A0A411WW67"/>
<dbReference type="Pfam" id="PF20019">
    <property type="entry name" value="VMAP-M20"/>
    <property type="match status" value="1"/>
</dbReference>
<reference evidence="2" key="3">
    <citation type="submission" date="2022-12" db="EMBL/GenBank/DDBJ databases">
        <authorList>
            <person name="Sun Q."/>
            <person name="Kim S."/>
        </authorList>
    </citation>
    <scope>NUCLEOTIDE SEQUENCE</scope>
    <source>
        <strain evidence="2">KCTC 12343</strain>
    </source>
</reference>